<reference evidence="9" key="1">
    <citation type="submission" date="2023-08" db="EMBL/GenBank/DDBJ databases">
        <title>Pelteobagrus vachellii genome.</title>
        <authorList>
            <person name="Liu H."/>
        </authorList>
    </citation>
    <scope>NUCLEOTIDE SEQUENCE</scope>
    <source>
        <strain evidence="9">PRFRI_2022a</strain>
        <tissue evidence="9">Muscle</tissue>
    </source>
</reference>
<dbReference type="Proteomes" id="UP001187315">
    <property type="component" value="Unassembled WGS sequence"/>
</dbReference>
<evidence type="ECO:0000256" key="2">
    <source>
        <dbReference type="ARBA" id="ARBA00007814"/>
    </source>
</evidence>
<evidence type="ECO:0000259" key="8">
    <source>
        <dbReference type="PROSITE" id="PS50988"/>
    </source>
</evidence>
<feature type="compositionally biased region" description="Polar residues" evidence="7">
    <location>
        <begin position="7"/>
        <end position="20"/>
    </location>
</feature>
<evidence type="ECO:0000256" key="7">
    <source>
        <dbReference type="SAM" id="MobiDB-lite"/>
    </source>
</evidence>
<dbReference type="InterPro" id="IPR040322">
    <property type="entry name" value="TROVE2"/>
</dbReference>
<dbReference type="PANTHER" id="PTHR14202:SF0">
    <property type="entry name" value="RNA-BINDING PROTEIN RO60"/>
    <property type="match status" value="1"/>
</dbReference>
<keyword evidence="6" id="KW-0687">Ribonucleoprotein</keyword>
<gene>
    <name evidence="9" type="ORF">Q7C36_005029</name>
</gene>
<dbReference type="PANTHER" id="PTHR14202">
    <property type="entry name" value="60 KDA RIBONUCLEOPROTEIN SSA/RO"/>
    <property type="match status" value="1"/>
</dbReference>
<dbReference type="Pfam" id="PF05731">
    <property type="entry name" value="TROVE"/>
    <property type="match status" value="1"/>
</dbReference>
<name>A0AA88NNI2_TACVA</name>
<organism evidence="9 10">
    <name type="scientific">Tachysurus vachellii</name>
    <name type="common">Darkbarbel catfish</name>
    <name type="synonym">Pelteobagrus vachellii</name>
    <dbReference type="NCBI Taxonomy" id="175792"/>
    <lineage>
        <taxon>Eukaryota</taxon>
        <taxon>Metazoa</taxon>
        <taxon>Chordata</taxon>
        <taxon>Craniata</taxon>
        <taxon>Vertebrata</taxon>
        <taxon>Euteleostomi</taxon>
        <taxon>Actinopterygii</taxon>
        <taxon>Neopterygii</taxon>
        <taxon>Teleostei</taxon>
        <taxon>Ostariophysi</taxon>
        <taxon>Siluriformes</taxon>
        <taxon>Bagridae</taxon>
        <taxon>Tachysurus</taxon>
    </lineage>
</organism>
<comment type="similarity">
    <text evidence="2">Belongs to the Ro 60 kDa family.</text>
</comment>
<evidence type="ECO:0000256" key="6">
    <source>
        <dbReference type="ARBA" id="ARBA00023274"/>
    </source>
</evidence>
<evidence type="ECO:0000313" key="10">
    <source>
        <dbReference type="Proteomes" id="UP001187315"/>
    </source>
</evidence>
<keyword evidence="3" id="KW-0963">Cytoplasm</keyword>
<evidence type="ECO:0000313" key="9">
    <source>
        <dbReference type="EMBL" id="KAK2860863.1"/>
    </source>
</evidence>
<dbReference type="GO" id="GO:0046872">
    <property type="term" value="F:metal ion binding"/>
    <property type="evidence" value="ECO:0007669"/>
    <property type="project" value="UniProtKB-KW"/>
</dbReference>
<dbReference type="InterPro" id="IPR036465">
    <property type="entry name" value="vWFA_dom_sf"/>
</dbReference>
<dbReference type="AlphaFoldDB" id="A0AA88NNI2"/>
<dbReference type="GO" id="GO:0003723">
    <property type="term" value="F:RNA binding"/>
    <property type="evidence" value="ECO:0007669"/>
    <property type="project" value="UniProtKB-KW"/>
</dbReference>
<keyword evidence="4" id="KW-0479">Metal-binding</keyword>
<accession>A0AA88NNI2</accession>
<comment type="caution">
    <text evidence="9">The sequence shown here is derived from an EMBL/GenBank/DDBJ whole genome shotgun (WGS) entry which is preliminary data.</text>
</comment>
<feature type="region of interest" description="Disordered" evidence="7">
    <location>
        <begin position="1"/>
        <end position="20"/>
    </location>
</feature>
<keyword evidence="5" id="KW-0694">RNA-binding</keyword>
<dbReference type="InterPro" id="IPR037214">
    <property type="entry name" value="TROVE_dom_sf"/>
</dbReference>
<keyword evidence="10" id="KW-1185">Reference proteome</keyword>
<comment type="subcellular location">
    <subcellularLocation>
        <location evidence="1">Cytoplasm</location>
    </subcellularLocation>
</comment>
<dbReference type="InterPro" id="IPR056800">
    <property type="entry name" value="vWA_Ro60"/>
</dbReference>
<evidence type="ECO:0000256" key="5">
    <source>
        <dbReference type="ARBA" id="ARBA00022884"/>
    </source>
</evidence>
<dbReference type="Pfam" id="PF25045">
    <property type="entry name" value="vWA_Ro60"/>
    <property type="match status" value="1"/>
</dbReference>
<dbReference type="PROSITE" id="PS50988">
    <property type="entry name" value="TROVE"/>
    <property type="match status" value="1"/>
</dbReference>
<evidence type="ECO:0000256" key="3">
    <source>
        <dbReference type="ARBA" id="ARBA00022490"/>
    </source>
</evidence>
<proteinExistence type="inferred from homology"/>
<evidence type="ECO:0000256" key="4">
    <source>
        <dbReference type="ARBA" id="ARBA00022723"/>
    </source>
</evidence>
<dbReference type="SUPFAM" id="SSF140864">
    <property type="entry name" value="TROVE domain-like"/>
    <property type="match status" value="1"/>
</dbReference>
<feature type="domain" description="TROVE" evidence="8">
    <location>
        <begin position="85"/>
        <end position="439"/>
    </location>
</feature>
<dbReference type="EMBL" id="JAVHJS010000004">
    <property type="protein sequence ID" value="KAK2860863.1"/>
    <property type="molecule type" value="Genomic_DNA"/>
</dbReference>
<dbReference type="GO" id="GO:0005737">
    <property type="term" value="C:cytoplasm"/>
    <property type="evidence" value="ECO:0007669"/>
    <property type="project" value="UniProtKB-SubCell"/>
</dbReference>
<dbReference type="InterPro" id="IPR008858">
    <property type="entry name" value="TROVE_dom"/>
</dbReference>
<evidence type="ECO:0000256" key="1">
    <source>
        <dbReference type="ARBA" id="ARBA00004496"/>
    </source>
</evidence>
<protein>
    <recommendedName>
        <fullName evidence="8">TROVE domain-containing protein</fullName>
    </recommendedName>
</protein>
<sequence>MDPSSPPEQETGNCTNDTGSVSAVTEEVRLRRFLCYGSESAIYRAREQRNPCLERVSSITELLEAGRGVITAMDPSSPPEQETGNCTNDTGSVSAVTEEVRLRRFLCYGSESAIYRAREQRNPCLERVSSITELLEAGRGGEAVQEVRNMSMKGGVKSSCPALFVLAVISQHSDVEAKRVAYSVLKEVCTSPSELFSFVQYKKELSGAVQRGMWGRALRKAVADWYNRHDALTLAHKVTMCKRKGGWCHQDLFRLAHLKPASDAIALVSKYLTKGWTAVQETYADREKSEDVMKVFVYLEAVEKTRNSSDELEVAHLIEKHKLEREHVLTKHLESREVWKALLKEMSISMLLTHLGKMSADKLLRSGSAETAAVCEKIQDEHTLLKAKTHPLSILLAAENYKRGRDRRGKLKWKPDRDVIQALDSAFCKCLSNIESTGKRFVVGVDVSSRLGSVALGSFVSTVTVAAAMSMVIRRSEPSADVVLFSEGSVVPCTVSDNSSLLQITMQLVQACSSCTDCSLPITWASENGKTVDVFVIFTNNETWPGRSNPAQALRTYRQKTGVFAKLVVCGMTTHSLNVVDPDDGGMLEVCGFDSHTADIIRHFVLGVI</sequence>
<dbReference type="Gene3D" id="3.40.50.410">
    <property type="entry name" value="von Willebrand factor, type A domain"/>
    <property type="match status" value="1"/>
</dbReference>
<dbReference type="SUPFAM" id="SSF53300">
    <property type="entry name" value="vWA-like"/>
    <property type="match status" value="1"/>
</dbReference>
<dbReference type="GO" id="GO:1990904">
    <property type="term" value="C:ribonucleoprotein complex"/>
    <property type="evidence" value="ECO:0007669"/>
    <property type="project" value="UniProtKB-KW"/>
</dbReference>